<organism evidence="2 3">
    <name type="scientific">Polaribacter vadi</name>
    <dbReference type="NCBI Taxonomy" id="1774273"/>
    <lineage>
        <taxon>Bacteria</taxon>
        <taxon>Pseudomonadati</taxon>
        <taxon>Bacteroidota</taxon>
        <taxon>Flavobacteriia</taxon>
        <taxon>Flavobacteriales</taxon>
        <taxon>Flavobacteriaceae</taxon>
    </lineage>
</organism>
<keyword evidence="1" id="KW-0472">Membrane</keyword>
<comment type="caution">
    <text evidence="2">The sequence shown here is derived from an EMBL/GenBank/DDBJ whole genome shotgun (WGS) entry which is preliminary data.</text>
</comment>
<feature type="transmembrane region" description="Helical" evidence="1">
    <location>
        <begin position="261"/>
        <end position="278"/>
    </location>
</feature>
<gene>
    <name evidence="2" type="ORF">LPB3_14320</name>
</gene>
<feature type="transmembrane region" description="Helical" evidence="1">
    <location>
        <begin position="6"/>
        <end position="22"/>
    </location>
</feature>
<sequence length="344" mass="40161">MPVALVFILYFGLTFGGFFLIYKKYRFINNLKNYNFLILSFMIFCVFCIINFYIDGTTLNTDRWSAMHVTIESILNGKYPYAELDHLGQTSSNLPGLFFIGLPFYLMGNVGLLQPFIFLILMLFVFYLKIEKSNKIALLFFLVSSPAYLFEIIGKSDLMSNIFLVLLFISLWSSNFKNNIFKKSILLAFFTALFVLTRGIVVIPLTLFLFSKFYILNLKSKTKFIFWLLVFLLLIASIVLIDLPSYVTIKEHNPFNHQTAFAPKPLIIASLLIPFLFSFRVKESVDVFRFSFYIISVLIIVTFILNWMEEGFYNNLHGNLFDITYLGMIIPIIFFYYSEKFKME</sequence>
<dbReference type="EMBL" id="LSFM01000025">
    <property type="protein sequence ID" value="OBY61958.1"/>
    <property type="molecule type" value="Genomic_DNA"/>
</dbReference>
<accession>A0A1B8TR66</accession>
<feature type="transmembrane region" description="Helical" evidence="1">
    <location>
        <begin position="148"/>
        <end position="173"/>
    </location>
</feature>
<reference evidence="3" key="1">
    <citation type="submission" date="2016-02" db="EMBL/GenBank/DDBJ databases">
        <authorList>
            <person name="Shin S.-K."/>
            <person name="Yi H."/>
            <person name="Kim E."/>
        </authorList>
    </citation>
    <scope>NUCLEOTIDE SEQUENCE [LARGE SCALE GENOMIC DNA]</scope>
    <source>
        <strain evidence="3">LPB0003</strain>
    </source>
</reference>
<keyword evidence="1" id="KW-1133">Transmembrane helix</keyword>
<feature type="transmembrane region" description="Helical" evidence="1">
    <location>
        <begin position="222"/>
        <end position="241"/>
    </location>
</feature>
<keyword evidence="1" id="KW-0812">Transmembrane</keyword>
<proteinExistence type="predicted"/>
<evidence type="ECO:0000313" key="2">
    <source>
        <dbReference type="EMBL" id="OBY61958.1"/>
    </source>
</evidence>
<evidence type="ECO:0000256" key="1">
    <source>
        <dbReference type="SAM" id="Phobius"/>
    </source>
</evidence>
<name>A0A1B8TR66_9FLAO</name>
<evidence type="ECO:0008006" key="4">
    <source>
        <dbReference type="Google" id="ProtNLM"/>
    </source>
</evidence>
<evidence type="ECO:0000313" key="3">
    <source>
        <dbReference type="Proteomes" id="UP000092584"/>
    </source>
</evidence>
<feature type="transmembrane region" description="Helical" evidence="1">
    <location>
        <begin position="290"/>
        <end position="308"/>
    </location>
</feature>
<dbReference type="STRING" id="1774273.LPB03_14990"/>
<dbReference type="AlphaFoldDB" id="A0A1B8TR66"/>
<feature type="transmembrane region" description="Helical" evidence="1">
    <location>
        <begin position="104"/>
        <end position="128"/>
    </location>
</feature>
<keyword evidence="3" id="KW-1185">Reference proteome</keyword>
<feature type="transmembrane region" description="Helical" evidence="1">
    <location>
        <begin position="34"/>
        <end position="54"/>
    </location>
</feature>
<feature type="transmembrane region" description="Helical" evidence="1">
    <location>
        <begin position="185"/>
        <end position="210"/>
    </location>
</feature>
<dbReference type="Proteomes" id="UP000092584">
    <property type="component" value="Unassembled WGS sequence"/>
</dbReference>
<dbReference type="KEGG" id="pob:LPB03_14990"/>
<protein>
    <recommendedName>
        <fullName evidence="4">Glycosyltransferase RgtA/B/C/D-like domain-containing protein</fullName>
    </recommendedName>
</protein>
<feature type="transmembrane region" description="Helical" evidence="1">
    <location>
        <begin position="320"/>
        <end position="338"/>
    </location>
</feature>